<dbReference type="Pfam" id="PF10502">
    <property type="entry name" value="Peptidase_S26"/>
    <property type="match status" value="1"/>
</dbReference>
<dbReference type="NCBIfam" id="TIGR02227">
    <property type="entry name" value="sigpep_I_bact"/>
    <property type="match status" value="1"/>
</dbReference>
<dbReference type="Gene3D" id="2.10.109.10">
    <property type="entry name" value="Umud Fragment, subunit A"/>
    <property type="match status" value="1"/>
</dbReference>
<feature type="domain" description="Peptidase S26" evidence="4">
    <location>
        <begin position="12"/>
        <end position="174"/>
    </location>
</feature>
<dbReference type="RefSeq" id="WP_086722838.1">
    <property type="nucleotide sequence ID" value="NZ_MUBM01000016.1"/>
</dbReference>
<reference evidence="5 6" key="1">
    <citation type="submission" date="2024-06" db="EMBL/GenBank/DDBJ databases">
        <title>The Natural Products Discovery Center: Release of the First 8490 Sequenced Strains for Exploring Actinobacteria Biosynthetic Diversity.</title>
        <authorList>
            <person name="Kalkreuter E."/>
            <person name="Kautsar S.A."/>
            <person name="Yang D."/>
            <person name="Bader C.D."/>
            <person name="Teijaro C.N."/>
            <person name="Fluegel L."/>
            <person name="Davis C.M."/>
            <person name="Simpson J.R."/>
            <person name="Lauterbach L."/>
            <person name="Steele A.D."/>
            <person name="Gui C."/>
            <person name="Meng S."/>
            <person name="Li G."/>
            <person name="Viehrig K."/>
            <person name="Ye F."/>
            <person name="Su P."/>
            <person name="Kiefer A.F."/>
            <person name="Nichols A."/>
            <person name="Cepeda A.J."/>
            <person name="Yan W."/>
            <person name="Fan B."/>
            <person name="Jiang Y."/>
            <person name="Adhikari A."/>
            <person name="Zheng C.-J."/>
            <person name="Schuster L."/>
            <person name="Cowan T.M."/>
            <person name="Smanski M.J."/>
            <person name="Chevrette M.G."/>
            <person name="De Carvalho L.P.S."/>
            <person name="Shen B."/>
        </authorList>
    </citation>
    <scope>NUCLEOTIDE SEQUENCE [LARGE SCALE GENOMIC DNA]</scope>
    <source>
        <strain evidence="5 6">NPDC000634</strain>
    </source>
</reference>
<evidence type="ECO:0000313" key="6">
    <source>
        <dbReference type="Proteomes" id="UP001458415"/>
    </source>
</evidence>
<dbReference type="PANTHER" id="PTHR43390">
    <property type="entry name" value="SIGNAL PEPTIDASE I"/>
    <property type="match status" value="1"/>
</dbReference>
<dbReference type="InterPro" id="IPR019533">
    <property type="entry name" value="Peptidase_S26"/>
</dbReference>
<keyword evidence="6" id="KW-1185">Reference proteome</keyword>
<evidence type="ECO:0000256" key="3">
    <source>
        <dbReference type="RuleBase" id="RU362042"/>
    </source>
</evidence>
<accession>A0ABV1W0R6</accession>
<evidence type="ECO:0000259" key="4">
    <source>
        <dbReference type="Pfam" id="PF10502"/>
    </source>
</evidence>
<comment type="caution">
    <text evidence="5">The sequence shown here is derived from an EMBL/GenBank/DDBJ whole genome shotgun (WGS) entry which is preliminary data.</text>
</comment>
<comment type="similarity">
    <text evidence="2 3">Belongs to the peptidase S26 family.</text>
</comment>
<dbReference type="PANTHER" id="PTHR43390:SF1">
    <property type="entry name" value="CHLOROPLAST PROCESSING PEPTIDASE"/>
    <property type="match status" value="1"/>
</dbReference>
<keyword evidence="3 5" id="KW-0378">Hydrolase</keyword>
<proteinExistence type="inferred from homology"/>
<comment type="catalytic activity">
    <reaction evidence="3">
        <text>Cleavage of hydrophobic, N-terminal signal or leader sequences from secreted and periplasmic proteins.</text>
        <dbReference type="EC" id="3.4.21.89"/>
    </reaction>
</comment>
<keyword evidence="3" id="KW-0645">Protease</keyword>
<dbReference type="InterPro" id="IPR000223">
    <property type="entry name" value="Pept_S26A_signal_pept_1"/>
</dbReference>
<protein>
    <recommendedName>
        <fullName evidence="3">Signal peptidase I</fullName>
        <ecNumber evidence="3">3.4.21.89</ecNumber>
    </recommendedName>
</protein>
<evidence type="ECO:0000256" key="1">
    <source>
        <dbReference type="ARBA" id="ARBA00004401"/>
    </source>
</evidence>
<name>A0ABV1W0R6_9ACTN</name>
<evidence type="ECO:0000313" key="5">
    <source>
        <dbReference type="EMBL" id="MER6977780.1"/>
    </source>
</evidence>
<gene>
    <name evidence="5" type="primary">lepB</name>
    <name evidence="5" type="ORF">ABT317_12345</name>
</gene>
<keyword evidence="3" id="KW-0472">Membrane</keyword>
<dbReference type="PRINTS" id="PR00727">
    <property type="entry name" value="LEADERPTASE"/>
</dbReference>
<dbReference type="EMBL" id="JBEPCU010000159">
    <property type="protein sequence ID" value="MER6977780.1"/>
    <property type="molecule type" value="Genomic_DNA"/>
</dbReference>
<comment type="subcellular location">
    <subcellularLocation>
        <location evidence="1">Cell membrane</location>
        <topology evidence="1">Single-pass type II membrane protein</topology>
    </subcellularLocation>
    <subcellularLocation>
        <location evidence="3">Membrane</location>
        <topology evidence="3">Single-pass type II membrane protein</topology>
    </subcellularLocation>
</comment>
<evidence type="ECO:0000256" key="2">
    <source>
        <dbReference type="ARBA" id="ARBA00009370"/>
    </source>
</evidence>
<dbReference type="GO" id="GO:0009003">
    <property type="term" value="F:signal peptidase activity"/>
    <property type="evidence" value="ECO:0007669"/>
    <property type="project" value="UniProtKB-EC"/>
</dbReference>
<dbReference type="SUPFAM" id="SSF51306">
    <property type="entry name" value="LexA/Signal peptidase"/>
    <property type="match status" value="1"/>
</dbReference>
<dbReference type="Proteomes" id="UP001458415">
    <property type="component" value="Unassembled WGS sequence"/>
</dbReference>
<dbReference type="InterPro" id="IPR036286">
    <property type="entry name" value="LexA/Signal_pep-like_sf"/>
</dbReference>
<keyword evidence="3" id="KW-0812">Transmembrane</keyword>
<keyword evidence="3" id="KW-1133">Transmembrane helix</keyword>
<sequence length="223" mass="24205">MRKRRGLTITAWLLGTLGLVLLVGSVVFSVASYSTATVSSDSMAPTYTIGQRIVYERVGGDDVRRGDVVLYMAPERYQFNESVMQRVIAVGGDHVSCCTGLGTPRERITVDGRPLDEPYVKDGVADGMHRPYDVTVPDGRLFLLGDHRVNARDSRFFTWDHGGTVPATAVRGRVIDDYTVPVLLGVAALLGLLLALAGLGFGIAAWAVRRRVTPPLPPWPVQA</sequence>
<dbReference type="EC" id="3.4.21.89" evidence="3"/>
<feature type="transmembrane region" description="Helical" evidence="3">
    <location>
        <begin position="182"/>
        <end position="208"/>
    </location>
</feature>
<dbReference type="CDD" id="cd06530">
    <property type="entry name" value="S26_SPase_I"/>
    <property type="match status" value="1"/>
</dbReference>
<organism evidence="5 6">
    <name type="scientific">Streptomyces carpinensis</name>
    <dbReference type="NCBI Taxonomy" id="66369"/>
    <lineage>
        <taxon>Bacteria</taxon>
        <taxon>Bacillati</taxon>
        <taxon>Actinomycetota</taxon>
        <taxon>Actinomycetes</taxon>
        <taxon>Kitasatosporales</taxon>
        <taxon>Streptomycetaceae</taxon>
        <taxon>Streptomyces</taxon>
    </lineage>
</organism>